<dbReference type="OrthoDB" id="9799036at2"/>
<dbReference type="PANTHER" id="PTHR31793">
    <property type="entry name" value="4-HYDROXYBENZOYL-COA THIOESTERASE FAMILY MEMBER"/>
    <property type="match status" value="1"/>
</dbReference>
<evidence type="ECO:0008006" key="3">
    <source>
        <dbReference type="Google" id="ProtNLM"/>
    </source>
</evidence>
<dbReference type="EMBL" id="AVPF01000048">
    <property type="protein sequence ID" value="KGX84806.1"/>
    <property type="molecule type" value="Genomic_DNA"/>
</dbReference>
<name>A0A0A5FVH1_9BACI</name>
<keyword evidence="2" id="KW-1185">Reference proteome</keyword>
<dbReference type="STRING" id="1385511.GCA_000425225_03681"/>
<dbReference type="GO" id="GO:0047617">
    <property type="term" value="F:fatty acyl-CoA hydrolase activity"/>
    <property type="evidence" value="ECO:0007669"/>
    <property type="project" value="TreeGrafter"/>
</dbReference>
<dbReference type="Proteomes" id="UP000030403">
    <property type="component" value="Unassembled WGS sequence"/>
</dbReference>
<proteinExistence type="predicted"/>
<evidence type="ECO:0000313" key="1">
    <source>
        <dbReference type="EMBL" id="KGX84806.1"/>
    </source>
</evidence>
<dbReference type="InterPro" id="IPR050563">
    <property type="entry name" value="4-hydroxybenzoyl-CoA_TE"/>
</dbReference>
<accession>A0A0A5FVH1</accession>
<organism evidence="1 2">
    <name type="scientific">Pontibacillus marinus BH030004 = DSM 16465</name>
    <dbReference type="NCBI Taxonomy" id="1385511"/>
    <lineage>
        <taxon>Bacteria</taxon>
        <taxon>Bacillati</taxon>
        <taxon>Bacillota</taxon>
        <taxon>Bacilli</taxon>
        <taxon>Bacillales</taxon>
        <taxon>Bacillaceae</taxon>
        <taxon>Pontibacillus</taxon>
    </lineage>
</organism>
<dbReference type="SUPFAM" id="SSF54637">
    <property type="entry name" value="Thioesterase/thiol ester dehydrase-isomerase"/>
    <property type="match status" value="1"/>
</dbReference>
<dbReference type="CDD" id="cd00586">
    <property type="entry name" value="4HBT"/>
    <property type="match status" value="1"/>
</dbReference>
<protein>
    <recommendedName>
        <fullName evidence="3">Thioesterase domain-containing protein</fullName>
    </recommendedName>
</protein>
<sequence>MKKLSYVDHAEEWLSQFSFYIPIKVRFSETDMFGHMNNTAPFVYFEEARIEFLKSVGMFEDLSSKAESVPVVGDLQCDFHQQIYFDDQLRLYVKVESMGRTSYDVHYLAKNQHDHVCLTGRGRIVHINPQTGKPVEITQEIKEQLTTV</sequence>
<dbReference type="RefSeq" id="WP_027447209.1">
    <property type="nucleotide sequence ID" value="NZ_AULJ01000053.1"/>
</dbReference>
<dbReference type="Pfam" id="PF13279">
    <property type="entry name" value="4HBT_2"/>
    <property type="match status" value="1"/>
</dbReference>
<evidence type="ECO:0000313" key="2">
    <source>
        <dbReference type="Proteomes" id="UP000030403"/>
    </source>
</evidence>
<dbReference type="AlphaFoldDB" id="A0A0A5FVH1"/>
<dbReference type="Gene3D" id="3.10.129.10">
    <property type="entry name" value="Hotdog Thioesterase"/>
    <property type="match status" value="1"/>
</dbReference>
<gene>
    <name evidence="1" type="ORF">N783_15915</name>
</gene>
<reference evidence="1 2" key="1">
    <citation type="submission" date="2013-08" db="EMBL/GenBank/DDBJ databases">
        <authorList>
            <person name="Huang J."/>
            <person name="Wang G."/>
        </authorList>
    </citation>
    <scope>NUCLEOTIDE SEQUENCE [LARGE SCALE GENOMIC DNA]</scope>
    <source>
        <strain evidence="1 2">BH030004</strain>
    </source>
</reference>
<dbReference type="eggNOG" id="COG0824">
    <property type="taxonomic scope" value="Bacteria"/>
</dbReference>
<dbReference type="PANTHER" id="PTHR31793:SF24">
    <property type="entry name" value="LONG-CHAIN ACYL-COA THIOESTERASE FADM"/>
    <property type="match status" value="1"/>
</dbReference>
<comment type="caution">
    <text evidence="1">The sequence shown here is derived from an EMBL/GenBank/DDBJ whole genome shotgun (WGS) entry which is preliminary data.</text>
</comment>
<dbReference type="InterPro" id="IPR029069">
    <property type="entry name" value="HotDog_dom_sf"/>
</dbReference>